<accession>A0ABZ3FYF9</accession>
<dbReference type="Proteomes" id="UP001446337">
    <property type="component" value="Chromosome"/>
</dbReference>
<protein>
    <recommendedName>
        <fullName evidence="4">Glycosyltransferase RgtA/B/C/D-like domain-containing protein</fullName>
    </recommendedName>
</protein>
<dbReference type="RefSeq" id="WP_123786470.1">
    <property type="nucleotide sequence ID" value="NZ_CP154792.1"/>
</dbReference>
<evidence type="ECO:0000313" key="3">
    <source>
        <dbReference type="Proteomes" id="UP001446337"/>
    </source>
</evidence>
<keyword evidence="3" id="KW-1185">Reference proteome</keyword>
<feature type="transmembrane region" description="Helical" evidence="1">
    <location>
        <begin position="143"/>
        <end position="161"/>
    </location>
</feature>
<feature type="transmembrane region" description="Helical" evidence="1">
    <location>
        <begin position="335"/>
        <end position="353"/>
    </location>
</feature>
<feature type="transmembrane region" description="Helical" evidence="1">
    <location>
        <begin position="385"/>
        <end position="404"/>
    </location>
</feature>
<feature type="transmembrane region" description="Helical" evidence="1">
    <location>
        <begin position="85"/>
        <end position="110"/>
    </location>
</feature>
<organism evidence="2 3">
    <name type="scientific">Achromobacter denitrificans</name>
    <name type="common">Alcaligenes denitrificans</name>
    <dbReference type="NCBI Taxonomy" id="32002"/>
    <lineage>
        <taxon>Bacteria</taxon>
        <taxon>Pseudomonadati</taxon>
        <taxon>Pseudomonadota</taxon>
        <taxon>Betaproteobacteria</taxon>
        <taxon>Burkholderiales</taxon>
        <taxon>Alcaligenaceae</taxon>
        <taxon>Achromobacter</taxon>
    </lineage>
</organism>
<keyword evidence="1" id="KW-0472">Membrane</keyword>
<feature type="transmembrane region" description="Helical" evidence="1">
    <location>
        <begin position="311"/>
        <end position="329"/>
    </location>
</feature>
<feature type="transmembrane region" description="Helical" evidence="1">
    <location>
        <begin position="168"/>
        <end position="201"/>
    </location>
</feature>
<sequence>MQGSTRFTEGRLKTLDWVAFAVIFLVTFVFTLRNPSIGYDSWAYHLPFSSFLFNIGDGDSAYKLCRSLQFVYAGFPVGSELLQGVFWKLFGSVNYIVVPHFLMLAVLVVWISRRFAVSPTALLVFLFSCPLILLHVTGMYNDIMLAICATAAVAVSALILLSPENRKLWLTLLVLLTSCSLIKYQGTLSAVSIVLVLATALAVRGNFSRRVFILLLVCGVGATAWQFKNLVEYKNPFYPLKVELAGHTIFDGPTPAYKNEPQYVPQFKPFFFFASATEMDWIIRGVVPEYGLAMGTGDAAKKYGPARTGGFGQAFFLLNFLLILVQIGLRKRLDSMQRALLAIVAPLLLVTSFMPQSHELRYWLLVPMSMAILNIRYVTSLALPWLSSASSLALLLVIGLFGSWPYMLSSRWINYGTPEKFVNTASETKIVEYDFLLDFQYSKAITGQNIEMRPSYNGCR</sequence>
<evidence type="ECO:0000313" key="2">
    <source>
        <dbReference type="EMBL" id="XAN14820.1"/>
    </source>
</evidence>
<evidence type="ECO:0000256" key="1">
    <source>
        <dbReference type="SAM" id="Phobius"/>
    </source>
</evidence>
<keyword evidence="1" id="KW-1133">Transmembrane helix</keyword>
<evidence type="ECO:0008006" key="4">
    <source>
        <dbReference type="Google" id="ProtNLM"/>
    </source>
</evidence>
<proteinExistence type="predicted"/>
<keyword evidence="1" id="KW-0812">Transmembrane</keyword>
<feature type="transmembrane region" description="Helical" evidence="1">
    <location>
        <begin position="117"/>
        <end position="137"/>
    </location>
</feature>
<name>A0ABZ3FYF9_ACHDE</name>
<gene>
    <name evidence="2" type="ORF">AAIK43_26015</name>
</gene>
<reference evidence="2 3" key="1">
    <citation type="submission" date="2024-05" db="EMBL/GenBank/DDBJ databases">
        <title>Achromobacter denitrificans. BP1, complete genome.</title>
        <authorList>
            <person name="Zhang B."/>
        </authorList>
    </citation>
    <scope>NUCLEOTIDE SEQUENCE [LARGE SCALE GENOMIC DNA]</scope>
    <source>
        <strain evidence="2 3">BP1</strain>
    </source>
</reference>
<dbReference type="EMBL" id="CP154792">
    <property type="protein sequence ID" value="XAN14820.1"/>
    <property type="molecule type" value="Genomic_DNA"/>
</dbReference>
<feature type="transmembrane region" description="Helical" evidence="1">
    <location>
        <begin position="207"/>
        <end position="227"/>
    </location>
</feature>
<feature type="transmembrane region" description="Helical" evidence="1">
    <location>
        <begin position="12"/>
        <end position="32"/>
    </location>
</feature>